<keyword evidence="10" id="KW-1185">Reference proteome</keyword>
<keyword evidence="4 7" id="KW-0812">Transmembrane</keyword>
<dbReference type="Proteomes" id="UP000586454">
    <property type="component" value="Unassembled WGS sequence"/>
</dbReference>
<dbReference type="CDD" id="cd06261">
    <property type="entry name" value="TM_PBP2"/>
    <property type="match status" value="1"/>
</dbReference>
<evidence type="ECO:0000313" key="10">
    <source>
        <dbReference type="Proteomes" id="UP000586454"/>
    </source>
</evidence>
<dbReference type="PROSITE" id="PS50928">
    <property type="entry name" value="ABC_TM1"/>
    <property type="match status" value="1"/>
</dbReference>
<feature type="domain" description="ABC transmembrane type-1" evidence="8">
    <location>
        <begin position="67"/>
        <end position="279"/>
    </location>
</feature>
<proteinExistence type="inferred from homology"/>
<dbReference type="Gene3D" id="1.10.3720.10">
    <property type="entry name" value="MetI-like"/>
    <property type="match status" value="1"/>
</dbReference>
<reference evidence="9 10" key="1">
    <citation type="submission" date="2020-06" db="EMBL/GenBank/DDBJ databases">
        <authorList>
            <person name="Criscuolo A."/>
        </authorList>
    </citation>
    <scope>NUCLEOTIDE SEQUENCE [LARGE SCALE GENOMIC DNA]</scope>
    <source>
        <strain evidence="9">1804121828</strain>
    </source>
</reference>
<feature type="transmembrane region" description="Helical" evidence="7">
    <location>
        <begin position="7"/>
        <end position="28"/>
    </location>
</feature>
<feature type="transmembrane region" description="Helical" evidence="7">
    <location>
        <begin position="104"/>
        <end position="126"/>
    </location>
</feature>
<dbReference type="AlphaFoldDB" id="A0A6V6Y604"/>
<evidence type="ECO:0000256" key="3">
    <source>
        <dbReference type="ARBA" id="ARBA00022475"/>
    </source>
</evidence>
<evidence type="ECO:0000313" key="9">
    <source>
        <dbReference type="EMBL" id="CAC9933970.1"/>
    </source>
</evidence>
<evidence type="ECO:0000256" key="1">
    <source>
        <dbReference type="ARBA" id="ARBA00004651"/>
    </source>
</evidence>
<feature type="transmembrane region" description="Helical" evidence="7">
    <location>
        <begin position="154"/>
        <end position="179"/>
    </location>
</feature>
<organism evidence="9 10">
    <name type="scientific">Aedoeadaptatus nemausensis</name>
    <dbReference type="NCBI Taxonomy" id="2582829"/>
    <lineage>
        <taxon>Bacteria</taxon>
        <taxon>Bacillati</taxon>
        <taxon>Bacillota</taxon>
        <taxon>Tissierellia</taxon>
        <taxon>Tissierellales</taxon>
        <taxon>Peptoniphilaceae</taxon>
        <taxon>Aedoeadaptatus</taxon>
    </lineage>
</organism>
<accession>A0A6V6Y604</accession>
<dbReference type="InterPro" id="IPR000515">
    <property type="entry name" value="MetI-like"/>
</dbReference>
<dbReference type="PANTHER" id="PTHR43227:SF7">
    <property type="entry name" value="ARABINOOLIGOSACCHARIDES TRANSPORT SYSTEM PERMEASE PROTEIN ARAP"/>
    <property type="match status" value="1"/>
</dbReference>
<dbReference type="PANTHER" id="PTHR43227">
    <property type="entry name" value="BLL4140 PROTEIN"/>
    <property type="match status" value="1"/>
</dbReference>
<feature type="transmembrane region" description="Helical" evidence="7">
    <location>
        <begin position="258"/>
        <end position="280"/>
    </location>
</feature>
<dbReference type="InterPro" id="IPR050809">
    <property type="entry name" value="UgpAE/MalFG_permease"/>
</dbReference>
<keyword evidence="5 7" id="KW-1133">Transmembrane helix</keyword>
<keyword evidence="6 7" id="KW-0472">Membrane</keyword>
<gene>
    <name evidence="9" type="primary">sugA</name>
    <name evidence="9" type="ORF">PEPNEM18_01320</name>
</gene>
<comment type="caution">
    <text evidence="9">The sequence shown here is derived from an EMBL/GenBank/DDBJ whole genome shotgun (WGS) entry which is preliminary data.</text>
</comment>
<dbReference type="RefSeq" id="WP_180500431.1">
    <property type="nucleotide sequence ID" value="NZ_CAIJCS010000022.1"/>
</dbReference>
<feature type="transmembrane region" description="Helical" evidence="7">
    <location>
        <begin position="200"/>
        <end position="220"/>
    </location>
</feature>
<keyword evidence="3" id="KW-1003">Cell membrane</keyword>
<evidence type="ECO:0000256" key="5">
    <source>
        <dbReference type="ARBA" id="ARBA00022989"/>
    </source>
</evidence>
<dbReference type="GO" id="GO:0055085">
    <property type="term" value="P:transmembrane transport"/>
    <property type="evidence" value="ECO:0007669"/>
    <property type="project" value="InterPro"/>
</dbReference>
<feature type="transmembrane region" description="Helical" evidence="7">
    <location>
        <begin position="66"/>
        <end position="92"/>
    </location>
</feature>
<dbReference type="GO" id="GO:0005886">
    <property type="term" value="C:plasma membrane"/>
    <property type="evidence" value="ECO:0007669"/>
    <property type="project" value="UniProtKB-SubCell"/>
</dbReference>
<name>A0A6V6Y604_9FIRM</name>
<evidence type="ECO:0000256" key="2">
    <source>
        <dbReference type="ARBA" id="ARBA00022448"/>
    </source>
</evidence>
<evidence type="ECO:0000256" key="4">
    <source>
        <dbReference type="ARBA" id="ARBA00022692"/>
    </source>
</evidence>
<evidence type="ECO:0000259" key="8">
    <source>
        <dbReference type="PROSITE" id="PS50928"/>
    </source>
</evidence>
<dbReference type="Pfam" id="PF00528">
    <property type="entry name" value="BPD_transp_1"/>
    <property type="match status" value="1"/>
</dbReference>
<keyword evidence="2 7" id="KW-0813">Transport</keyword>
<comment type="similarity">
    <text evidence="7">Belongs to the binding-protein-dependent transport system permease family.</text>
</comment>
<protein>
    <submittedName>
        <fullName evidence="9">Trehalose transport system permease protein SugA</fullName>
    </submittedName>
</protein>
<evidence type="ECO:0000256" key="6">
    <source>
        <dbReference type="ARBA" id="ARBA00023136"/>
    </source>
</evidence>
<comment type="subcellular location">
    <subcellularLocation>
        <location evidence="1 7">Cell membrane</location>
        <topology evidence="1 7">Multi-pass membrane protein</topology>
    </subcellularLocation>
</comment>
<dbReference type="SUPFAM" id="SSF161098">
    <property type="entry name" value="MetI-like"/>
    <property type="match status" value="1"/>
</dbReference>
<dbReference type="EMBL" id="CAIJCS010000022">
    <property type="protein sequence ID" value="CAC9933970.1"/>
    <property type="molecule type" value="Genomic_DNA"/>
</dbReference>
<dbReference type="InterPro" id="IPR035906">
    <property type="entry name" value="MetI-like_sf"/>
</dbReference>
<evidence type="ECO:0000256" key="7">
    <source>
        <dbReference type="RuleBase" id="RU363032"/>
    </source>
</evidence>
<sequence length="293" mass="33073">MKQSKKTAFLLLIPATLIMVFTVFLPIITTFGYSLRNLNLTEPYNQKFVGFKNYETVLKSEDFHSALFNSVAVLVMVLIIGLVISVLIAFALNKKTKITPLLTAIVIVPWALPPIVNGIMWKFIFFPGHGLMNKLLMNMGLIQAPISWINNRGLFLFVVSLVIAWRIIPFSSIVILSNLQSIPESYYEAFKMEGSTRLQAFRYITLPLIVPSLGVVLINLTTTAINVFDEVIALSGYQFANQTLLVYNYSNTFSFLDFGLGSSISYIIMAITGIFGYFYVRNMTVDKVYDYEK</sequence>